<dbReference type="GO" id="GO:0004190">
    <property type="term" value="F:aspartic-type endopeptidase activity"/>
    <property type="evidence" value="ECO:0007669"/>
    <property type="project" value="InterPro"/>
</dbReference>
<dbReference type="Pfam" id="PF14541">
    <property type="entry name" value="TAXi_C"/>
    <property type="match status" value="1"/>
</dbReference>
<comment type="caution">
    <text evidence="2">The sequence shown here is derived from an EMBL/GenBank/DDBJ whole genome shotgun (WGS) entry which is preliminary data.</text>
</comment>
<accession>A0AA88U2J9</accession>
<dbReference type="Proteomes" id="UP001187471">
    <property type="component" value="Unassembled WGS sequence"/>
</dbReference>
<organism evidence="2 3">
    <name type="scientific">Escallonia rubra</name>
    <dbReference type="NCBI Taxonomy" id="112253"/>
    <lineage>
        <taxon>Eukaryota</taxon>
        <taxon>Viridiplantae</taxon>
        <taxon>Streptophyta</taxon>
        <taxon>Embryophyta</taxon>
        <taxon>Tracheophyta</taxon>
        <taxon>Spermatophyta</taxon>
        <taxon>Magnoliopsida</taxon>
        <taxon>eudicotyledons</taxon>
        <taxon>Gunneridae</taxon>
        <taxon>Pentapetalae</taxon>
        <taxon>asterids</taxon>
        <taxon>campanulids</taxon>
        <taxon>Escalloniales</taxon>
        <taxon>Escalloniaceae</taxon>
        <taxon>Escallonia</taxon>
    </lineage>
</organism>
<dbReference type="InterPro" id="IPR001461">
    <property type="entry name" value="Aspartic_peptidase_A1"/>
</dbReference>
<dbReference type="InterPro" id="IPR021109">
    <property type="entry name" value="Peptidase_aspartic_dom_sf"/>
</dbReference>
<dbReference type="InterPro" id="IPR032799">
    <property type="entry name" value="TAXi_C"/>
</dbReference>
<feature type="domain" description="Xylanase inhibitor C-terminal" evidence="1">
    <location>
        <begin position="58"/>
        <end position="149"/>
    </location>
</feature>
<dbReference type="PANTHER" id="PTHR13683:SF750">
    <property type="entry name" value="ASPARTYL PROTEASE AED1"/>
    <property type="match status" value="1"/>
</dbReference>
<evidence type="ECO:0000259" key="1">
    <source>
        <dbReference type="Pfam" id="PF14541"/>
    </source>
</evidence>
<protein>
    <recommendedName>
        <fullName evidence="1">Xylanase inhibitor C-terminal domain-containing protein</fullName>
    </recommendedName>
</protein>
<dbReference type="PANTHER" id="PTHR13683">
    <property type="entry name" value="ASPARTYL PROTEASES"/>
    <property type="match status" value="1"/>
</dbReference>
<keyword evidence="3" id="KW-1185">Reference proteome</keyword>
<evidence type="ECO:0000313" key="3">
    <source>
        <dbReference type="Proteomes" id="UP001187471"/>
    </source>
</evidence>
<dbReference type="Gene3D" id="2.40.70.10">
    <property type="entry name" value="Acid Proteases"/>
    <property type="match status" value="1"/>
</dbReference>
<sequence>MESINNFAEAAKQWRHLFFSYCLPSTSSKTGYLTFRKSGVPSSVAFTPLPNSQGQSFYFIDFTAIIVRGTKLSISPTVFSNSGTIIDSGTVITRLPPVAYNALRAVFRQQMAKYATTPALSILDTCYDLSKYTTVSIPKISFLFNGNVQHHRREELRADLRQPSKLQIAVAQIGSWTVFGPVAELRWQRVVVAPVGAGVCRYSGTVAFPEGLPWW</sequence>
<name>A0AA88U2J9_9ASTE</name>
<dbReference type="EMBL" id="JAVXUO010002965">
    <property type="protein sequence ID" value="KAK2967980.1"/>
    <property type="molecule type" value="Genomic_DNA"/>
</dbReference>
<reference evidence="2" key="1">
    <citation type="submission" date="2022-12" db="EMBL/GenBank/DDBJ databases">
        <title>Draft genome assemblies for two species of Escallonia (Escalloniales).</title>
        <authorList>
            <person name="Chanderbali A."/>
            <person name="Dervinis C."/>
            <person name="Anghel I."/>
            <person name="Soltis D."/>
            <person name="Soltis P."/>
            <person name="Zapata F."/>
        </authorList>
    </citation>
    <scope>NUCLEOTIDE SEQUENCE</scope>
    <source>
        <strain evidence="2">UCBG92.1500</strain>
        <tissue evidence="2">Leaf</tissue>
    </source>
</reference>
<dbReference type="AlphaFoldDB" id="A0AA88U2J9"/>
<dbReference type="GO" id="GO:0006508">
    <property type="term" value="P:proteolysis"/>
    <property type="evidence" value="ECO:0007669"/>
    <property type="project" value="InterPro"/>
</dbReference>
<gene>
    <name evidence="2" type="ORF">RJ640_015425</name>
</gene>
<dbReference type="SUPFAM" id="SSF50630">
    <property type="entry name" value="Acid proteases"/>
    <property type="match status" value="1"/>
</dbReference>
<proteinExistence type="predicted"/>
<evidence type="ECO:0000313" key="2">
    <source>
        <dbReference type="EMBL" id="KAK2967980.1"/>
    </source>
</evidence>